<gene>
    <name evidence="2" type="ORF">B7R21_18605</name>
</gene>
<feature type="transmembrane region" description="Helical" evidence="1">
    <location>
        <begin position="78"/>
        <end position="102"/>
    </location>
</feature>
<proteinExistence type="predicted"/>
<keyword evidence="1" id="KW-0812">Transmembrane</keyword>
<sequence length="114" mass="12328">MNAFLSTPAGGPALLGFMVVASLLWVWARKRDLRLREERRRNGVTGRPPGQFLAFVVIGVAIVIIETLSVVFSPHTDGSSLIVPAVLLIVGVAFVVVGLVGYSRKKKSSRRDAK</sequence>
<dbReference type="RefSeq" id="WP_116284759.1">
    <property type="nucleotide sequence ID" value="NZ_NBXA01000050.1"/>
</dbReference>
<evidence type="ECO:0000313" key="3">
    <source>
        <dbReference type="Proteomes" id="UP000256709"/>
    </source>
</evidence>
<keyword evidence="1" id="KW-1133">Transmembrane helix</keyword>
<evidence type="ECO:0000256" key="1">
    <source>
        <dbReference type="SAM" id="Phobius"/>
    </source>
</evidence>
<evidence type="ECO:0000313" key="2">
    <source>
        <dbReference type="EMBL" id="RFA06785.1"/>
    </source>
</evidence>
<name>A0A3E0VAX6_9MICO</name>
<protein>
    <submittedName>
        <fullName evidence="2">Uncharacterized protein</fullName>
    </submittedName>
</protein>
<feature type="transmembrane region" description="Helical" evidence="1">
    <location>
        <begin position="12"/>
        <end position="28"/>
    </location>
</feature>
<feature type="transmembrane region" description="Helical" evidence="1">
    <location>
        <begin position="49"/>
        <end position="72"/>
    </location>
</feature>
<accession>A0A3E0VAX6</accession>
<dbReference type="EMBL" id="NBXA01000050">
    <property type="protein sequence ID" value="RFA06785.1"/>
    <property type="molecule type" value="Genomic_DNA"/>
</dbReference>
<organism evidence="2 3">
    <name type="scientific">Subtercola boreus</name>
    <dbReference type="NCBI Taxonomy" id="120213"/>
    <lineage>
        <taxon>Bacteria</taxon>
        <taxon>Bacillati</taxon>
        <taxon>Actinomycetota</taxon>
        <taxon>Actinomycetes</taxon>
        <taxon>Micrococcales</taxon>
        <taxon>Microbacteriaceae</taxon>
        <taxon>Subtercola</taxon>
    </lineage>
</organism>
<dbReference type="Proteomes" id="UP000256709">
    <property type="component" value="Unassembled WGS sequence"/>
</dbReference>
<dbReference type="AlphaFoldDB" id="A0A3E0VAX6"/>
<reference evidence="2 3" key="1">
    <citation type="submission" date="2017-04" db="EMBL/GenBank/DDBJ databases">
        <title>Comparative genome analysis of Subtercola boreus.</title>
        <authorList>
            <person name="Cho Y.-J."/>
            <person name="Cho A."/>
            <person name="Kim O.-S."/>
            <person name="Lee J.-I."/>
        </authorList>
    </citation>
    <scope>NUCLEOTIDE SEQUENCE [LARGE SCALE GENOMIC DNA]</scope>
    <source>
        <strain evidence="2 3">P27444</strain>
    </source>
</reference>
<keyword evidence="1" id="KW-0472">Membrane</keyword>
<comment type="caution">
    <text evidence="2">The sequence shown here is derived from an EMBL/GenBank/DDBJ whole genome shotgun (WGS) entry which is preliminary data.</text>
</comment>